<comment type="caution">
    <text evidence="1">The sequence shown here is derived from an EMBL/GenBank/DDBJ whole genome shotgun (WGS) entry which is preliminary data.</text>
</comment>
<protein>
    <submittedName>
        <fullName evidence="1">RNA-directed DNA polymerase from mobile element jockey</fullName>
    </submittedName>
</protein>
<keyword evidence="2" id="KW-1185">Reference proteome</keyword>
<dbReference type="OrthoDB" id="415068at2759"/>
<proteinExistence type="predicted"/>
<dbReference type="EMBL" id="BGZK01000441">
    <property type="protein sequence ID" value="GBP43751.1"/>
    <property type="molecule type" value="Genomic_DNA"/>
</dbReference>
<keyword evidence="1" id="KW-0548">Nucleotidyltransferase</keyword>
<evidence type="ECO:0000313" key="2">
    <source>
        <dbReference type="Proteomes" id="UP000299102"/>
    </source>
</evidence>
<dbReference type="Proteomes" id="UP000299102">
    <property type="component" value="Unassembled WGS sequence"/>
</dbReference>
<dbReference type="GO" id="GO:0003964">
    <property type="term" value="F:RNA-directed DNA polymerase activity"/>
    <property type="evidence" value="ECO:0007669"/>
    <property type="project" value="UniProtKB-KW"/>
</dbReference>
<sequence length="109" mass="12511">MGFSGPGTFQEAERRATVIAIPKVGKDTRLASSQRPITLLFHIAKLFVRIMLRRLYRHLTPRQEQFGFRSGHSTTFQLARVLHYMAAEHNGGRRTVGIFLKIEKAFDRV</sequence>
<name>A0A4C1VY63_EUMVA</name>
<gene>
    <name evidence="1" type="primary">pol</name>
    <name evidence="1" type="ORF">EVAR_29733_1</name>
</gene>
<evidence type="ECO:0000313" key="1">
    <source>
        <dbReference type="EMBL" id="GBP43751.1"/>
    </source>
</evidence>
<dbReference type="PANTHER" id="PTHR19446">
    <property type="entry name" value="REVERSE TRANSCRIPTASES"/>
    <property type="match status" value="1"/>
</dbReference>
<keyword evidence="1" id="KW-0808">Transferase</keyword>
<reference evidence="1 2" key="1">
    <citation type="journal article" date="2019" name="Commun. Biol.">
        <title>The bagworm genome reveals a unique fibroin gene that provides high tensile strength.</title>
        <authorList>
            <person name="Kono N."/>
            <person name="Nakamura H."/>
            <person name="Ohtoshi R."/>
            <person name="Tomita M."/>
            <person name="Numata K."/>
            <person name="Arakawa K."/>
        </authorList>
    </citation>
    <scope>NUCLEOTIDE SEQUENCE [LARGE SCALE GENOMIC DNA]</scope>
</reference>
<keyword evidence="1" id="KW-0695">RNA-directed DNA polymerase</keyword>
<dbReference type="AlphaFoldDB" id="A0A4C1VY63"/>
<organism evidence="1 2">
    <name type="scientific">Eumeta variegata</name>
    <name type="common">Bagworm moth</name>
    <name type="synonym">Eumeta japonica</name>
    <dbReference type="NCBI Taxonomy" id="151549"/>
    <lineage>
        <taxon>Eukaryota</taxon>
        <taxon>Metazoa</taxon>
        <taxon>Ecdysozoa</taxon>
        <taxon>Arthropoda</taxon>
        <taxon>Hexapoda</taxon>
        <taxon>Insecta</taxon>
        <taxon>Pterygota</taxon>
        <taxon>Neoptera</taxon>
        <taxon>Endopterygota</taxon>
        <taxon>Lepidoptera</taxon>
        <taxon>Glossata</taxon>
        <taxon>Ditrysia</taxon>
        <taxon>Tineoidea</taxon>
        <taxon>Psychidae</taxon>
        <taxon>Oiketicinae</taxon>
        <taxon>Eumeta</taxon>
    </lineage>
</organism>
<dbReference type="STRING" id="151549.A0A4C1VY63"/>
<accession>A0A4C1VY63</accession>